<dbReference type="SUPFAM" id="SSF88697">
    <property type="entry name" value="PUA domain-like"/>
    <property type="match status" value="1"/>
</dbReference>
<organism evidence="2">
    <name type="scientific">viral metagenome</name>
    <dbReference type="NCBI Taxonomy" id="1070528"/>
    <lineage>
        <taxon>unclassified sequences</taxon>
        <taxon>metagenomes</taxon>
        <taxon>organismal metagenomes</taxon>
    </lineage>
</organism>
<protein>
    <submittedName>
        <fullName evidence="2">Putative ASCH domain-containing protein</fullName>
    </submittedName>
</protein>
<accession>A0A6M3LBP2</accession>
<evidence type="ECO:0000313" key="1">
    <source>
        <dbReference type="EMBL" id="QJA68984.1"/>
    </source>
</evidence>
<name>A0A6M3LBP2_9ZZZZ</name>
<dbReference type="EMBL" id="MT141667">
    <property type="protein sequence ID" value="QJA68984.1"/>
    <property type="molecule type" value="Genomic_DNA"/>
</dbReference>
<dbReference type="Gene3D" id="2.30.130.30">
    <property type="entry name" value="Hypothetical protein"/>
    <property type="match status" value="1"/>
</dbReference>
<reference evidence="2" key="1">
    <citation type="submission" date="2020-03" db="EMBL/GenBank/DDBJ databases">
        <title>The deep terrestrial virosphere.</title>
        <authorList>
            <person name="Holmfeldt K."/>
            <person name="Nilsson E."/>
            <person name="Simone D."/>
            <person name="Lopez-Fernandez M."/>
            <person name="Wu X."/>
            <person name="de Brujin I."/>
            <person name="Lundin D."/>
            <person name="Andersson A."/>
            <person name="Bertilsson S."/>
            <person name="Dopson M."/>
        </authorList>
    </citation>
    <scope>NUCLEOTIDE SEQUENCE</scope>
    <source>
        <strain evidence="1">MM415A05265</strain>
        <strain evidence="2">MM415B03262</strain>
    </source>
</reference>
<dbReference type="InterPro" id="IPR015947">
    <property type="entry name" value="PUA-like_sf"/>
</dbReference>
<dbReference type="EMBL" id="MT143011">
    <property type="protein sequence ID" value="QJA91759.1"/>
    <property type="molecule type" value="Genomic_DNA"/>
</dbReference>
<gene>
    <name evidence="1" type="ORF">MM415A05265_0001</name>
    <name evidence="2" type="ORF">MM415B03262_0010</name>
</gene>
<dbReference type="AlphaFoldDB" id="A0A6M3LBP2"/>
<sequence length="139" mass="15766">MKALSIRQPWAWLIVHGYKDVENRTWPLPEDMRGQRIYVHAGVKVDWDTSTAWILDALQKQGSGIEPFWKVWRSGHFPTGALVGEVTIIGQAAHGGEHLGQKPSPWYEGPCGFLLDDAVAYDNPIPWRGQLRFFEVLPC</sequence>
<proteinExistence type="predicted"/>
<evidence type="ECO:0000313" key="2">
    <source>
        <dbReference type="EMBL" id="QJA91759.1"/>
    </source>
</evidence>